<evidence type="ECO:0000259" key="1">
    <source>
        <dbReference type="Pfam" id="PF08241"/>
    </source>
</evidence>
<dbReference type="OrthoDB" id="9784101at2"/>
<keyword evidence="2" id="KW-0489">Methyltransferase</keyword>
<gene>
    <name evidence="2" type="ORF">SAMN05421543_1286</name>
</gene>
<dbReference type="CDD" id="cd02440">
    <property type="entry name" value="AdoMet_MTases"/>
    <property type="match status" value="1"/>
</dbReference>
<evidence type="ECO:0000313" key="2">
    <source>
        <dbReference type="EMBL" id="SFV05782.1"/>
    </source>
</evidence>
<organism evidence="2 3">
    <name type="scientific">Alicyclobacillus macrosporangiidus</name>
    <dbReference type="NCBI Taxonomy" id="392015"/>
    <lineage>
        <taxon>Bacteria</taxon>
        <taxon>Bacillati</taxon>
        <taxon>Bacillota</taxon>
        <taxon>Bacilli</taxon>
        <taxon>Bacillales</taxon>
        <taxon>Alicyclobacillaceae</taxon>
        <taxon>Alicyclobacillus</taxon>
    </lineage>
</organism>
<keyword evidence="2" id="KW-0808">Transferase</keyword>
<evidence type="ECO:0000313" key="3">
    <source>
        <dbReference type="Proteomes" id="UP000183508"/>
    </source>
</evidence>
<protein>
    <submittedName>
        <fullName evidence="2">Methyltransferase domain-containing protein</fullName>
    </submittedName>
</protein>
<accession>A0A1I7L7L6</accession>
<dbReference type="SUPFAM" id="SSF53335">
    <property type="entry name" value="S-adenosyl-L-methionine-dependent methyltransferases"/>
    <property type="match status" value="1"/>
</dbReference>
<dbReference type="STRING" id="392015.SAMN05421543_1286"/>
<sequence>MGHRFNPKHVERLLNEERQKLLPPETILERLGVEPSHVVADIGCGPGYFSLPLAQMSRAVYGVDVSAEMLDLLARRAAEAGVCNVESIQAAAEHIPLPDASVDRMLCAFVLHEVDDLKQTLAEFNRLLKPEGRLMVIEWEKKSMDMGPPVSERIDMAELTSLVEDAGFHTKCWQPNPYHYIILARR</sequence>
<feature type="domain" description="Methyltransferase type 11" evidence="1">
    <location>
        <begin position="41"/>
        <end position="135"/>
    </location>
</feature>
<reference evidence="3" key="1">
    <citation type="submission" date="2016-10" db="EMBL/GenBank/DDBJ databases">
        <authorList>
            <person name="Varghese N."/>
        </authorList>
    </citation>
    <scope>NUCLEOTIDE SEQUENCE [LARGE SCALE GENOMIC DNA]</scope>
    <source>
        <strain evidence="3">DSM 17980</strain>
    </source>
</reference>
<proteinExistence type="predicted"/>
<dbReference type="RefSeq" id="WP_029420744.1">
    <property type="nucleotide sequence ID" value="NZ_FPBV01000028.1"/>
</dbReference>
<dbReference type="Pfam" id="PF08241">
    <property type="entry name" value="Methyltransf_11"/>
    <property type="match status" value="1"/>
</dbReference>
<dbReference type="AlphaFoldDB" id="A0A1I7L7L6"/>
<dbReference type="InterPro" id="IPR013216">
    <property type="entry name" value="Methyltransf_11"/>
</dbReference>
<dbReference type="InterPro" id="IPR029063">
    <property type="entry name" value="SAM-dependent_MTases_sf"/>
</dbReference>
<dbReference type="GO" id="GO:0032259">
    <property type="term" value="P:methylation"/>
    <property type="evidence" value="ECO:0007669"/>
    <property type="project" value="UniProtKB-KW"/>
</dbReference>
<name>A0A1I7L7L6_9BACL</name>
<dbReference type="eggNOG" id="COG2226">
    <property type="taxonomic scope" value="Bacteria"/>
</dbReference>
<dbReference type="PANTHER" id="PTHR43591:SF24">
    <property type="entry name" value="2-METHOXY-6-POLYPRENYL-1,4-BENZOQUINOL METHYLASE, MITOCHONDRIAL"/>
    <property type="match status" value="1"/>
</dbReference>
<dbReference type="Proteomes" id="UP000183508">
    <property type="component" value="Unassembled WGS sequence"/>
</dbReference>
<dbReference type="EMBL" id="FPBV01000028">
    <property type="protein sequence ID" value="SFV05782.1"/>
    <property type="molecule type" value="Genomic_DNA"/>
</dbReference>
<keyword evidence="3" id="KW-1185">Reference proteome</keyword>
<dbReference type="GO" id="GO:0008757">
    <property type="term" value="F:S-adenosylmethionine-dependent methyltransferase activity"/>
    <property type="evidence" value="ECO:0007669"/>
    <property type="project" value="InterPro"/>
</dbReference>
<dbReference type="PANTHER" id="PTHR43591">
    <property type="entry name" value="METHYLTRANSFERASE"/>
    <property type="match status" value="1"/>
</dbReference>
<dbReference type="Gene3D" id="3.40.50.150">
    <property type="entry name" value="Vaccinia Virus protein VP39"/>
    <property type="match status" value="1"/>
</dbReference>